<reference evidence="1" key="1">
    <citation type="submission" date="2022-07" db="EMBL/GenBank/DDBJ databases">
        <title>Genome Sequence of Lecanicillium saksenae.</title>
        <authorList>
            <person name="Buettner E."/>
        </authorList>
    </citation>
    <scope>NUCLEOTIDE SEQUENCE</scope>
    <source>
        <strain evidence="1">VT-O1</strain>
    </source>
</reference>
<keyword evidence="2" id="KW-1185">Reference proteome</keyword>
<comment type="caution">
    <text evidence="1">The sequence shown here is derived from an EMBL/GenBank/DDBJ whole genome shotgun (WGS) entry which is preliminary data.</text>
</comment>
<evidence type="ECO:0000313" key="2">
    <source>
        <dbReference type="Proteomes" id="UP001148737"/>
    </source>
</evidence>
<sequence>MKFCLSTAVLGLTAVSLAAPANCSSANSDLIYKTPKVEPFVTVNIRTSYPANVTLHGSTVGVAPILGGQVKGKFNGQLHPNISAETERLMPGSNGRNTLAESQWILENGDKEKIFVSLKGITTYANNALHGFGTAIMETDNEGYDWVNWAHFIVEWQASFATGQAEFQISHVTTGGRRDGKPIPALEPPAGDNRG</sequence>
<protein>
    <submittedName>
        <fullName evidence="1">Uncharacterized protein</fullName>
    </submittedName>
</protein>
<dbReference type="Proteomes" id="UP001148737">
    <property type="component" value="Unassembled WGS sequence"/>
</dbReference>
<organism evidence="1 2">
    <name type="scientific">Lecanicillium saksenae</name>
    <dbReference type="NCBI Taxonomy" id="468837"/>
    <lineage>
        <taxon>Eukaryota</taxon>
        <taxon>Fungi</taxon>
        <taxon>Dikarya</taxon>
        <taxon>Ascomycota</taxon>
        <taxon>Pezizomycotina</taxon>
        <taxon>Sordariomycetes</taxon>
        <taxon>Hypocreomycetidae</taxon>
        <taxon>Hypocreales</taxon>
        <taxon>Cordycipitaceae</taxon>
        <taxon>Lecanicillium</taxon>
    </lineage>
</organism>
<name>A0ACC1QRC1_9HYPO</name>
<evidence type="ECO:0000313" key="1">
    <source>
        <dbReference type="EMBL" id="KAJ3490254.1"/>
    </source>
</evidence>
<dbReference type="EMBL" id="JANAKD010000697">
    <property type="protein sequence ID" value="KAJ3490254.1"/>
    <property type="molecule type" value="Genomic_DNA"/>
</dbReference>
<proteinExistence type="predicted"/>
<gene>
    <name evidence="1" type="ORF">NLG97_g5822</name>
</gene>
<accession>A0ACC1QRC1</accession>